<keyword evidence="9 10" id="KW-0472">Membrane</keyword>
<feature type="transmembrane region" description="Helical" evidence="10">
    <location>
        <begin position="206"/>
        <end position="230"/>
    </location>
</feature>
<evidence type="ECO:0000256" key="5">
    <source>
        <dbReference type="ARBA" id="ARBA00022679"/>
    </source>
</evidence>
<feature type="transmembrane region" description="Helical" evidence="10">
    <location>
        <begin position="164"/>
        <end position="186"/>
    </location>
</feature>
<evidence type="ECO:0000256" key="7">
    <source>
        <dbReference type="ARBA" id="ARBA00022824"/>
    </source>
</evidence>
<keyword evidence="5" id="KW-0808">Transferase</keyword>
<keyword evidence="8 10" id="KW-1133">Transmembrane helix</keyword>
<feature type="transmembrane region" description="Helical" evidence="10">
    <location>
        <begin position="307"/>
        <end position="327"/>
    </location>
</feature>
<feature type="region of interest" description="Disordered" evidence="11">
    <location>
        <begin position="1"/>
        <end position="25"/>
    </location>
</feature>
<dbReference type="Pfam" id="PF03901">
    <property type="entry name" value="Glyco_transf_22"/>
    <property type="match status" value="1"/>
</dbReference>
<evidence type="ECO:0000256" key="3">
    <source>
        <dbReference type="ARBA" id="ARBA00007063"/>
    </source>
</evidence>
<evidence type="ECO:0000256" key="9">
    <source>
        <dbReference type="ARBA" id="ARBA00023136"/>
    </source>
</evidence>
<evidence type="ECO:0000313" key="12">
    <source>
        <dbReference type="EMBL" id="SOQ51790.1"/>
    </source>
</evidence>
<feature type="transmembrane region" description="Helical" evidence="10">
    <location>
        <begin position="363"/>
        <end position="382"/>
    </location>
</feature>
<proteinExistence type="inferred from homology"/>
<dbReference type="GO" id="GO:0000026">
    <property type="term" value="F:alpha-1,2-mannosyltransferase activity"/>
    <property type="evidence" value="ECO:0007669"/>
    <property type="project" value="TreeGrafter"/>
</dbReference>
<gene>
    <name evidence="12" type="ORF">SFRICE_019070</name>
</gene>
<name>A0A2H1WFC8_SPOFR</name>
<evidence type="ECO:0000256" key="4">
    <source>
        <dbReference type="ARBA" id="ARBA00022676"/>
    </source>
</evidence>
<dbReference type="InterPro" id="IPR005599">
    <property type="entry name" value="GPI_mannosylTrfase"/>
</dbReference>
<sequence length="593" mass="66955">MPLTARQRSIHNKNGAKRATSFSKGKRKANEGEFLVTNAPSDLRSIAYPGGAVALGLLLTARIVSAYWGHIADCDETYNYWEPLHYLVYGSGLQTWEYSPDYAIRSYMPLWLFAVPAKILSWFMTPVSVFYALRIVLAVLSACAELMFYKAICHEFGVHVGRVWLGMTLPAAGMFACSAAMLPSAWSAALASAALACWWRRRYPTAIFLTAVSALLSWPFTALLGIPIAIDMILMKRQVLDFIKWSVISLVVIIVPTVLVDSWHYGRLVVAPWNIIAYNIFTEHGPDLYGVEPWTYYFVNGFLNFNIVWVLCLSCPVFLLACTAVAGRSTARAAFCAPYWLDLLPLVLWLAVFMLQPHKEERFLYPAYSMIILAGAIALDCLQKLTFAVGTELFRWRRERERRHYLAYTGPLMVMCVLIAGFAGLSRIAALYTNYHGPMRILRDLPSSPEGADMTVCFGKEWHRSPSSFHLPDGYSVRFIPSEFNGQLPAPYADSHNATRLIHPHFNDLNKGDNRTYIKPKECHYLVDSSIGRPSTLEPAYHKDSTTWEIISSVPILDAKKSHQVFRAFYVPVLSSKKNVYANMYLLKNKVLF</sequence>
<evidence type="ECO:0000256" key="8">
    <source>
        <dbReference type="ARBA" id="ARBA00022989"/>
    </source>
</evidence>
<evidence type="ECO:0000256" key="10">
    <source>
        <dbReference type="RuleBase" id="RU363075"/>
    </source>
</evidence>
<dbReference type="GO" id="GO:0006487">
    <property type="term" value="P:protein N-linked glycosylation"/>
    <property type="evidence" value="ECO:0007669"/>
    <property type="project" value="TreeGrafter"/>
</dbReference>
<accession>A0A2H1WFC8</accession>
<evidence type="ECO:0000256" key="6">
    <source>
        <dbReference type="ARBA" id="ARBA00022692"/>
    </source>
</evidence>
<dbReference type="UniPathway" id="UPA00378"/>
<dbReference type="PANTHER" id="PTHR22760:SF2">
    <property type="entry name" value="ALPHA-1,2-MANNOSYLTRANSFERASE ALG9"/>
    <property type="match status" value="1"/>
</dbReference>
<keyword evidence="4 10" id="KW-0328">Glycosyltransferase</keyword>
<keyword evidence="6 10" id="KW-0812">Transmembrane</keyword>
<dbReference type="GO" id="GO:0005789">
    <property type="term" value="C:endoplasmic reticulum membrane"/>
    <property type="evidence" value="ECO:0007669"/>
    <property type="project" value="UniProtKB-SubCell"/>
</dbReference>
<evidence type="ECO:0000256" key="2">
    <source>
        <dbReference type="ARBA" id="ARBA00004922"/>
    </source>
</evidence>
<dbReference type="EC" id="2.4.1.-" evidence="10"/>
<dbReference type="AlphaFoldDB" id="A0A2H1WFC8"/>
<reference evidence="12" key="1">
    <citation type="submission" date="2016-07" db="EMBL/GenBank/DDBJ databases">
        <authorList>
            <person name="Bretaudeau A."/>
        </authorList>
    </citation>
    <scope>NUCLEOTIDE SEQUENCE</scope>
    <source>
        <strain evidence="12">Rice</strain>
        <tissue evidence="12">Whole body</tissue>
    </source>
</reference>
<dbReference type="EMBL" id="ODYU01008310">
    <property type="protein sequence ID" value="SOQ51790.1"/>
    <property type="molecule type" value="Genomic_DNA"/>
</dbReference>
<comment type="similarity">
    <text evidence="3 10">Belongs to the glycosyltransferase 22 family.</text>
</comment>
<comment type="pathway">
    <text evidence="2">Protein modification; protein glycosylation.</text>
</comment>
<evidence type="ECO:0000256" key="1">
    <source>
        <dbReference type="ARBA" id="ARBA00004477"/>
    </source>
</evidence>
<comment type="subcellular location">
    <subcellularLocation>
        <location evidence="1 10">Endoplasmic reticulum membrane</location>
        <topology evidence="1 10">Multi-pass membrane protein</topology>
    </subcellularLocation>
</comment>
<feature type="transmembrane region" description="Helical" evidence="10">
    <location>
        <begin position="339"/>
        <end position="357"/>
    </location>
</feature>
<protein>
    <recommendedName>
        <fullName evidence="10">Mannosyltransferase</fullName>
        <ecNumber evidence="10">2.4.1.-</ecNumber>
    </recommendedName>
</protein>
<dbReference type="PANTHER" id="PTHR22760">
    <property type="entry name" value="GLYCOSYLTRANSFERASE"/>
    <property type="match status" value="1"/>
</dbReference>
<feature type="transmembrane region" description="Helical" evidence="10">
    <location>
        <begin position="405"/>
        <end position="425"/>
    </location>
</feature>
<organism evidence="12">
    <name type="scientific">Spodoptera frugiperda</name>
    <name type="common">Fall armyworm</name>
    <dbReference type="NCBI Taxonomy" id="7108"/>
    <lineage>
        <taxon>Eukaryota</taxon>
        <taxon>Metazoa</taxon>
        <taxon>Ecdysozoa</taxon>
        <taxon>Arthropoda</taxon>
        <taxon>Hexapoda</taxon>
        <taxon>Insecta</taxon>
        <taxon>Pterygota</taxon>
        <taxon>Neoptera</taxon>
        <taxon>Endopterygota</taxon>
        <taxon>Lepidoptera</taxon>
        <taxon>Glossata</taxon>
        <taxon>Ditrysia</taxon>
        <taxon>Noctuoidea</taxon>
        <taxon>Noctuidae</taxon>
        <taxon>Amphipyrinae</taxon>
        <taxon>Spodoptera</taxon>
    </lineage>
</organism>
<feature type="transmembrane region" description="Helical" evidence="10">
    <location>
        <begin position="242"/>
        <end position="260"/>
    </location>
</feature>
<keyword evidence="7 10" id="KW-0256">Endoplasmic reticulum</keyword>
<evidence type="ECO:0000256" key="11">
    <source>
        <dbReference type="SAM" id="MobiDB-lite"/>
    </source>
</evidence>